<evidence type="ECO:0000313" key="5">
    <source>
        <dbReference type="Proteomes" id="UP001212326"/>
    </source>
</evidence>
<protein>
    <submittedName>
        <fullName evidence="4">TetR-like C-terminal domain-containing protein</fullName>
    </submittedName>
</protein>
<keyword evidence="2" id="KW-0804">Transcription</keyword>
<dbReference type="SUPFAM" id="SSF48498">
    <property type="entry name" value="Tetracyclin repressor-like, C-terminal domain"/>
    <property type="match status" value="1"/>
</dbReference>
<keyword evidence="5" id="KW-1185">Reference proteome</keyword>
<dbReference type="Pfam" id="PF13305">
    <property type="entry name" value="TetR_C_33"/>
    <property type="match status" value="1"/>
</dbReference>
<keyword evidence="1" id="KW-0805">Transcription regulation</keyword>
<accession>A0ABY7PF54</accession>
<dbReference type="EMBL" id="CP115300">
    <property type="protein sequence ID" value="WBO69275.1"/>
    <property type="molecule type" value="Genomic_DNA"/>
</dbReference>
<evidence type="ECO:0000256" key="2">
    <source>
        <dbReference type="ARBA" id="ARBA00023163"/>
    </source>
</evidence>
<dbReference type="InterPro" id="IPR036271">
    <property type="entry name" value="Tet_transcr_reg_TetR-rel_C_sf"/>
</dbReference>
<gene>
    <name evidence="4" type="ORF">O1G22_20095</name>
</gene>
<evidence type="ECO:0000256" key="1">
    <source>
        <dbReference type="ARBA" id="ARBA00023015"/>
    </source>
</evidence>
<sequence>MTALSRTYLAFAAADPALLELMHSVKYDPTASLELAAASQQLPALAARLIEDAQHRGEVREGPAGEIGLPVMAAIHGYVALTVSGGIPADAVERGLKDTIAFALRGCAP</sequence>
<evidence type="ECO:0000259" key="3">
    <source>
        <dbReference type="Pfam" id="PF13305"/>
    </source>
</evidence>
<dbReference type="InterPro" id="IPR025996">
    <property type="entry name" value="MT1864/Rv1816-like_C"/>
</dbReference>
<dbReference type="Proteomes" id="UP001212326">
    <property type="component" value="Chromosome"/>
</dbReference>
<reference evidence="4 5" key="1">
    <citation type="submission" date="2022-12" db="EMBL/GenBank/DDBJ databases">
        <authorList>
            <person name="Mo P."/>
        </authorList>
    </citation>
    <scope>NUCLEOTIDE SEQUENCE [LARGE SCALE GENOMIC DNA]</scope>
    <source>
        <strain evidence="4 5">HUAS 2-6</strain>
    </source>
</reference>
<evidence type="ECO:0000313" key="4">
    <source>
        <dbReference type="EMBL" id="WBO69275.1"/>
    </source>
</evidence>
<proteinExistence type="predicted"/>
<dbReference type="Gene3D" id="1.10.357.10">
    <property type="entry name" value="Tetracycline Repressor, domain 2"/>
    <property type="match status" value="1"/>
</dbReference>
<feature type="domain" description="HTH-type transcriptional regulator MT1864/Rv1816-like C-terminal" evidence="3">
    <location>
        <begin position="2"/>
        <end position="91"/>
    </location>
</feature>
<organism evidence="4 5">
    <name type="scientific">Streptomyces camelliae</name>
    <dbReference type="NCBI Taxonomy" id="3004093"/>
    <lineage>
        <taxon>Bacteria</taxon>
        <taxon>Bacillati</taxon>
        <taxon>Actinomycetota</taxon>
        <taxon>Actinomycetes</taxon>
        <taxon>Kitasatosporales</taxon>
        <taxon>Streptomycetaceae</taxon>
        <taxon>Streptomyces</taxon>
    </lineage>
</organism>
<name>A0ABY7PF54_9ACTN</name>